<organism evidence="3">
    <name type="scientific">Oceaniferula spumae</name>
    <dbReference type="NCBI Taxonomy" id="2979115"/>
    <lineage>
        <taxon>Bacteria</taxon>
        <taxon>Pseudomonadati</taxon>
        <taxon>Verrucomicrobiota</taxon>
        <taxon>Verrucomicrobiia</taxon>
        <taxon>Verrucomicrobiales</taxon>
        <taxon>Verrucomicrobiaceae</taxon>
        <taxon>Oceaniferula</taxon>
    </lineage>
</organism>
<dbReference type="GO" id="GO:0005737">
    <property type="term" value="C:cytoplasm"/>
    <property type="evidence" value="ECO:0007669"/>
    <property type="project" value="TreeGrafter"/>
</dbReference>
<dbReference type="Gene3D" id="3.60.15.10">
    <property type="entry name" value="Ribonuclease Z/Hydroxyacylglutathione hydrolase-like"/>
    <property type="match status" value="1"/>
</dbReference>
<dbReference type="PANTHER" id="PTHR15032">
    <property type="entry name" value="N-ACYL-PHOSPHATIDYLETHANOLAMINE-HYDROLYZING PHOSPHOLIPASE D"/>
    <property type="match status" value="1"/>
</dbReference>
<dbReference type="PANTHER" id="PTHR15032:SF36">
    <property type="entry name" value="METALLO-BETA-LACTAMASE DOMAIN-CONTAINING PROTEIN"/>
    <property type="match status" value="1"/>
</dbReference>
<dbReference type="EMBL" id="AP026866">
    <property type="protein sequence ID" value="BDS06656.1"/>
    <property type="molecule type" value="Genomic_DNA"/>
</dbReference>
<dbReference type="KEGG" id="osu:NT6N_16960"/>
<evidence type="ECO:0000259" key="2">
    <source>
        <dbReference type="Pfam" id="PF12706"/>
    </source>
</evidence>
<name>A0AAT9FKY0_9BACT</name>
<dbReference type="InterPro" id="IPR001279">
    <property type="entry name" value="Metallo-B-lactamas"/>
</dbReference>
<reference evidence="3" key="1">
    <citation type="submission" date="2024-07" db="EMBL/GenBank/DDBJ databases">
        <title>Complete genome sequence of Verrucomicrobiaceae bacterium NT6N.</title>
        <authorList>
            <person name="Huang C."/>
            <person name="Takami H."/>
            <person name="Hamasaki K."/>
        </authorList>
    </citation>
    <scope>NUCLEOTIDE SEQUENCE</scope>
    <source>
        <strain evidence="3">NT6N</strain>
    </source>
</reference>
<feature type="region of interest" description="Disordered" evidence="1">
    <location>
        <begin position="1"/>
        <end position="20"/>
    </location>
</feature>
<dbReference type="AlphaFoldDB" id="A0AAT9FKY0"/>
<accession>A0AAT9FKY0</accession>
<gene>
    <name evidence="3" type="ORF">NT6N_16960</name>
</gene>
<sequence>MAAKGNKDNTNNGGRAKRDYAGILPKKGWPRRNYHFLRRRLLPQMFQKLDGIVREPIPHPPEAGKIRVTWIGHASFLVQFPDHSVIIDPNWAHWHGVVKRQRLPGLDLTLMPLVDLVMVTHAHFDHLHKKSLKILESHEGIVVPKGSGSLVKRLGFNCVHEMSVWDELNINDLTVTHTPSHHWGARYLHDTHRDYGGYMISSGVCKVFHCGDSAYFEGFKEIGKHHTPDVALMPIGAYEAPSGRDVHMNPEEAVRSFIEMEAGILIPMHYGTFPLGNEPDHEPVERLIAEAERLGVADRVLVLEEGVGIEVECLAETKS</sequence>
<proteinExistence type="predicted"/>
<dbReference type="InterPro" id="IPR036866">
    <property type="entry name" value="RibonucZ/Hydroxyglut_hydro"/>
</dbReference>
<evidence type="ECO:0000313" key="3">
    <source>
        <dbReference type="EMBL" id="BDS06656.1"/>
    </source>
</evidence>
<dbReference type="Pfam" id="PF12706">
    <property type="entry name" value="Lactamase_B_2"/>
    <property type="match status" value="1"/>
</dbReference>
<evidence type="ECO:0000256" key="1">
    <source>
        <dbReference type="SAM" id="MobiDB-lite"/>
    </source>
</evidence>
<protein>
    <recommendedName>
        <fullName evidence="2">Metallo-beta-lactamase domain-containing protein</fullName>
    </recommendedName>
</protein>
<feature type="domain" description="Metallo-beta-lactamase" evidence="2">
    <location>
        <begin position="84"/>
        <end position="270"/>
    </location>
</feature>
<dbReference type="SUPFAM" id="SSF56281">
    <property type="entry name" value="Metallo-hydrolase/oxidoreductase"/>
    <property type="match status" value="1"/>
</dbReference>